<sequence length="45" mass="5034">MWLEMLLGVVLMTALIIVLVPGLWSSRLQLHKSDDAKDKRPKSGS</sequence>
<protein>
    <submittedName>
        <fullName evidence="2">Uncharacterized protein</fullName>
    </submittedName>
</protein>
<evidence type="ECO:0000313" key="2">
    <source>
        <dbReference type="EMBL" id="MDY7228231.1"/>
    </source>
</evidence>
<gene>
    <name evidence="2" type="ORF">SYV04_17555</name>
</gene>
<keyword evidence="3" id="KW-1185">Reference proteome</keyword>
<keyword evidence="1" id="KW-0812">Transmembrane</keyword>
<reference evidence="2 3" key="1">
    <citation type="submission" date="2023-12" db="EMBL/GenBank/DDBJ databases">
        <title>the genome sequence of Hyalangium sp. s54d21.</title>
        <authorList>
            <person name="Zhang X."/>
        </authorList>
    </citation>
    <scope>NUCLEOTIDE SEQUENCE [LARGE SCALE GENOMIC DNA]</scope>
    <source>
        <strain evidence="3">s54d21</strain>
    </source>
</reference>
<comment type="caution">
    <text evidence="2">The sequence shown here is derived from an EMBL/GenBank/DDBJ whole genome shotgun (WGS) entry which is preliminary data.</text>
</comment>
<dbReference type="RefSeq" id="WP_321546955.1">
    <property type="nucleotide sequence ID" value="NZ_JAXIVS010000005.1"/>
</dbReference>
<feature type="transmembrane region" description="Helical" evidence="1">
    <location>
        <begin position="6"/>
        <end position="24"/>
    </location>
</feature>
<evidence type="ECO:0000256" key="1">
    <source>
        <dbReference type="SAM" id="Phobius"/>
    </source>
</evidence>
<proteinExistence type="predicted"/>
<keyword evidence="1" id="KW-0472">Membrane</keyword>
<keyword evidence="1" id="KW-1133">Transmembrane helix</keyword>
<evidence type="ECO:0000313" key="3">
    <source>
        <dbReference type="Proteomes" id="UP001291309"/>
    </source>
</evidence>
<accession>A0ABU5H432</accession>
<name>A0ABU5H432_9BACT</name>
<dbReference type="Proteomes" id="UP001291309">
    <property type="component" value="Unassembled WGS sequence"/>
</dbReference>
<organism evidence="2 3">
    <name type="scientific">Hyalangium rubrum</name>
    <dbReference type="NCBI Taxonomy" id="3103134"/>
    <lineage>
        <taxon>Bacteria</taxon>
        <taxon>Pseudomonadati</taxon>
        <taxon>Myxococcota</taxon>
        <taxon>Myxococcia</taxon>
        <taxon>Myxococcales</taxon>
        <taxon>Cystobacterineae</taxon>
        <taxon>Archangiaceae</taxon>
        <taxon>Hyalangium</taxon>
    </lineage>
</organism>
<dbReference type="EMBL" id="JAXIVS010000005">
    <property type="protein sequence ID" value="MDY7228231.1"/>
    <property type="molecule type" value="Genomic_DNA"/>
</dbReference>